<dbReference type="PANTHER" id="PTHR33713">
    <property type="entry name" value="ANTITOXIN YAFN-RELATED"/>
    <property type="match status" value="1"/>
</dbReference>
<keyword evidence="3" id="KW-1185">Reference proteome</keyword>
<reference evidence="2 3" key="1">
    <citation type="submission" date="2018-01" db="EMBL/GenBank/DDBJ databases">
        <title>Draft genome Sequence of streptomyces globosus LZH-48.</title>
        <authorList>
            <person name="Ran K."/>
            <person name="Li Z."/>
            <person name="Wei S."/>
            <person name="Dong R."/>
        </authorList>
    </citation>
    <scope>NUCLEOTIDE SEQUENCE [LARGE SCALE GENOMIC DNA]</scope>
    <source>
        <strain evidence="2 3">LZH-48</strain>
    </source>
</reference>
<evidence type="ECO:0008006" key="4">
    <source>
        <dbReference type="Google" id="ProtNLM"/>
    </source>
</evidence>
<sequence>MESLALEAARRGLAGVLDRTQLENTPVAVTRRGKAAVVLLPPGRYLEAAAVLGEETEPEDGPDTVDGLRAELAAILRRVQFEGVRVRLHRHGAPAAVVVPVAWFEKTQPVTA</sequence>
<dbReference type="SUPFAM" id="SSF143120">
    <property type="entry name" value="YefM-like"/>
    <property type="match status" value="2"/>
</dbReference>
<accession>A0A344TY31</accession>
<name>A0A344TY31_9ACTN</name>
<dbReference type="Gene3D" id="3.40.1620.10">
    <property type="entry name" value="YefM-like domain"/>
    <property type="match status" value="2"/>
</dbReference>
<dbReference type="KEGG" id="sgz:C0216_08825"/>
<dbReference type="InterPro" id="IPR036165">
    <property type="entry name" value="YefM-like_sf"/>
</dbReference>
<comment type="similarity">
    <text evidence="1">Belongs to the phD/YefM antitoxin family.</text>
</comment>
<gene>
    <name evidence="2" type="ORF">C0216_08825</name>
</gene>
<dbReference type="PANTHER" id="PTHR33713:SF10">
    <property type="entry name" value="ANTITOXIN YAFN"/>
    <property type="match status" value="1"/>
</dbReference>
<dbReference type="NCBIfam" id="TIGR01552">
    <property type="entry name" value="phd_fam"/>
    <property type="match status" value="2"/>
</dbReference>
<evidence type="ECO:0000313" key="2">
    <source>
        <dbReference type="EMBL" id="AXE23552.1"/>
    </source>
</evidence>
<dbReference type="AlphaFoldDB" id="A0A344TY31"/>
<evidence type="ECO:0000313" key="3">
    <source>
        <dbReference type="Proteomes" id="UP000252004"/>
    </source>
</evidence>
<proteinExistence type="inferred from homology"/>
<dbReference type="InterPro" id="IPR051405">
    <property type="entry name" value="phD/YefM_antitoxin"/>
</dbReference>
<dbReference type="Proteomes" id="UP000252004">
    <property type="component" value="Chromosome"/>
</dbReference>
<dbReference type="RefSeq" id="WP_114054732.1">
    <property type="nucleotide sequence ID" value="NZ_CP030862.1"/>
</dbReference>
<protein>
    <recommendedName>
        <fullName evidence="4">Antitoxin</fullName>
    </recommendedName>
</protein>
<organism evidence="2 3">
    <name type="scientific">Streptomyces globosus</name>
    <dbReference type="NCBI Taxonomy" id="68209"/>
    <lineage>
        <taxon>Bacteria</taxon>
        <taxon>Bacillati</taxon>
        <taxon>Actinomycetota</taxon>
        <taxon>Actinomycetes</taxon>
        <taxon>Kitasatosporales</taxon>
        <taxon>Streptomycetaceae</taxon>
        <taxon>Streptomyces</taxon>
    </lineage>
</organism>
<evidence type="ECO:0000256" key="1">
    <source>
        <dbReference type="ARBA" id="ARBA00009981"/>
    </source>
</evidence>
<dbReference type="EMBL" id="CP030862">
    <property type="protein sequence ID" value="AXE23552.1"/>
    <property type="molecule type" value="Genomic_DNA"/>
</dbReference>